<evidence type="ECO:0000313" key="1">
    <source>
        <dbReference type="EMBL" id="ALO45515.1"/>
    </source>
</evidence>
<dbReference type="Proteomes" id="UP000065641">
    <property type="component" value="Chromosome"/>
</dbReference>
<dbReference type="PATRIC" id="fig|1249552.3.peg.848"/>
<sequence length="383" mass="43691">MAEPLKNLYGPDIPQRIADMISSIHPRFSAQKFLDFVLPDYESLELMPRGWHMADGLKHALPDNYEQAVDILLESLPPPRPPEAERSATADREGNTMAPFLFMPHTFFVARYGLQHHDASMRAQYELTQRFTAEFSIRPFLQYHQQATLKTLQSWIDDPSEHVRRLISEGTRPRLPWASRLPAFQKDPQPVLELLDQLKDDRSLYVRRSVANNLNDIGKDNPEVMLLTARRWLENASPDREWIVRHALRVAIKNAEPTALALMGYGAHPEVAVSNISIRPAQIRTGDEVEFSAIIKSTSDQQQPLLIDYKVHFVKANGGTSEKVFKLTRLDLEAHTEMPIAKKISFKPINTRRHYPGRHHVDLLINGQVFPLGSFVFKGDDAA</sequence>
<dbReference type="Gene3D" id="1.25.40.290">
    <property type="entry name" value="ARM repeat domains"/>
    <property type="match status" value="1"/>
</dbReference>
<dbReference type="EMBL" id="CP013189">
    <property type="protein sequence ID" value="ALO45515.1"/>
    <property type="molecule type" value="Genomic_DNA"/>
</dbReference>
<evidence type="ECO:0000313" key="2">
    <source>
        <dbReference type="Proteomes" id="UP000065641"/>
    </source>
</evidence>
<reference evidence="1 2" key="1">
    <citation type="submission" date="2015-11" db="EMBL/GenBank/DDBJ databases">
        <authorList>
            <person name="Zhang Y."/>
            <person name="Guo Z."/>
        </authorList>
    </citation>
    <scope>NUCLEOTIDE SEQUENCE [LARGE SCALE GENOMIC DNA]</scope>
    <source>
        <strain evidence="1 2">KCTC 32221</strain>
    </source>
</reference>
<protein>
    <submittedName>
        <fullName evidence="1">DNA alkylation repair protein</fullName>
    </submittedName>
</protein>
<gene>
    <name evidence="1" type="ORF">PS2015_843</name>
</gene>
<dbReference type="OrthoDB" id="9797162at2"/>
<organism evidence="1 2">
    <name type="scientific">Pseudohongiella spirulinae</name>
    <dbReference type="NCBI Taxonomy" id="1249552"/>
    <lineage>
        <taxon>Bacteria</taxon>
        <taxon>Pseudomonadati</taxon>
        <taxon>Pseudomonadota</taxon>
        <taxon>Gammaproteobacteria</taxon>
        <taxon>Pseudomonadales</taxon>
        <taxon>Pseudohongiellaceae</taxon>
        <taxon>Pseudohongiella</taxon>
    </lineage>
</organism>
<dbReference type="RefSeq" id="WP_058021047.1">
    <property type="nucleotide sequence ID" value="NZ_CP013189.1"/>
</dbReference>
<keyword evidence="2" id="KW-1185">Reference proteome</keyword>
<dbReference type="KEGG" id="pspi:PS2015_843"/>
<accession>A0A0S2KB04</accession>
<dbReference type="InterPro" id="IPR016024">
    <property type="entry name" value="ARM-type_fold"/>
</dbReference>
<proteinExistence type="predicted"/>
<dbReference type="SUPFAM" id="SSF48371">
    <property type="entry name" value="ARM repeat"/>
    <property type="match status" value="1"/>
</dbReference>
<dbReference type="AlphaFoldDB" id="A0A0S2KB04"/>
<dbReference type="STRING" id="1249552.PS2015_843"/>
<name>A0A0S2KB04_9GAMM</name>